<keyword evidence="1" id="KW-0472">Membrane</keyword>
<evidence type="ECO:0000313" key="3">
    <source>
        <dbReference type="Proteomes" id="UP000302218"/>
    </source>
</evidence>
<dbReference type="AlphaFoldDB" id="A0A4P8WHE7"/>
<dbReference type="OrthoDB" id="379150at2157"/>
<name>A0A4P8WHE7_9EURY</name>
<dbReference type="EMBL" id="CP040330">
    <property type="protein sequence ID" value="QCS42462.1"/>
    <property type="molecule type" value="Genomic_DNA"/>
</dbReference>
<protein>
    <submittedName>
        <fullName evidence="2">Uncharacterized protein</fullName>
    </submittedName>
</protein>
<evidence type="ECO:0000313" key="2">
    <source>
        <dbReference type="EMBL" id="QCS42462.1"/>
    </source>
</evidence>
<keyword evidence="1" id="KW-1133">Transmembrane helix</keyword>
<organism evidence="2 3">
    <name type="scientific">Natrinema versiforme</name>
    <dbReference type="NCBI Taxonomy" id="88724"/>
    <lineage>
        <taxon>Archaea</taxon>
        <taxon>Methanobacteriati</taxon>
        <taxon>Methanobacteriota</taxon>
        <taxon>Stenosarchaea group</taxon>
        <taxon>Halobacteria</taxon>
        <taxon>Halobacteriales</taxon>
        <taxon>Natrialbaceae</taxon>
        <taxon>Natrinema</taxon>
    </lineage>
</organism>
<evidence type="ECO:0000256" key="1">
    <source>
        <dbReference type="SAM" id="Phobius"/>
    </source>
</evidence>
<feature type="transmembrane region" description="Helical" evidence="1">
    <location>
        <begin position="118"/>
        <end position="139"/>
    </location>
</feature>
<accession>A0A4P8WHE7</accession>
<proteinExistence type="predicted"/>
<sequence length="148" mass="16023">MSEGSISLPGRSQNTALTVVILIGGYVLPFIADHLSGPRGVGETLLFLLGHTYFHFYLLCVAVTAVVLGMAWYYLEARPLACNYALSGIGYGLVTGIVFSAFYVVFGTQIYSFVMNEIYVAILLGIGFVIGSVTVTGVLRRYTIGYRS</sequence>
<gene>
    <name evidence="2" type="ORF">FEJ81_08845</name>
</gene>
<dbReference type="RefSeq" id="WP_138244947.1">
    <property type="nucleotide sequence ID" value="NZ_CP040330.1"/>
</dbReference>
<feature type="transmembrane region" description="Helical" evidence="1">
    <location>
        <begin position="52"/>
        <end position="75"/>
    </location>
</feature>
<dbReference type="Proteomes" id="UP000302218">
    <property type="component" value="Chromosome"/>
</dbReference>
<reference evidence="3" key="1">
    <citation type="submission" date="2019-05" db="EMBL/GenBank/DDBJ databases">
        <title>Genome sequence and methylation pattern of the halophilic Archaeon Natrinema versiforme BOL5-4.</title>
        <authorList>
            <person name="DasSarma P."/>
            <person name="Anton B.P."/>
            <person name="DasSarma S.L."/>
            <person name="Martinez F.L."/>
            <person name="Guzman D."/>
            <person name="Roberts R.J."/>
            <person name="DasSarma S."/>
        </authorList>
    </citation>
    <scope>NUCLEOTIDE SEQUENCE [LARGE SCALE GENOMIC DNA]</scope>
    <source>
        <strain evidence="3">BOL5-4</strain>
    </source>
</reference>
<dbReference type="KEGG" id="nvr:FEJ81_08845"/>
<dbReference type="GeneID" id="40265376"/>
<feature type="transmembrane region" description="Helical" evidence="1">
    <location>
        <begin position="82"/>
        <end position="106"/>
    </location>
</feature>
<keyword evidence="1" id="KW-0812">Transmembrane</keyword>
<feature type="transmembrane region" description="Helical" evidence="1">
    <location>
        <begin position="12"/>
        <end position="32"/>
    </location>
</feature>